<dbReference type="SMART" id="SM00998">
    <property type="entry name" value="ADSL_C"/>
    <property type="match status" value="1"/>
</dbReference>
<dbReference type="PANTHER" id="PTHR43172">
    <property type="entry name" value="ADENYLOSUCCINATE LYASE"/>
    <property type="match status" value="1"/>
</dbReference>
<dbReference type="PRINTS" id="PR00149">
    <property type="entry name" value="FUMRATELYASE"/>
</dbReference>
<dbReference type="RefSeq" id="WP_104303971.1">
    <property type="nucleotide sequence ID" value="NZ_PSNX01000022.1"/>
</dbReference>
<gene>
    <name evidence="4" type="primary">pcaB</name>
    <name evidence="4" type="ORF">C1704_17180</name>
</gene>
<dbReference type="InterPro" id="IPR022761">
    <property type="entry name" value="Fumarate_lyase_N"/>
</dbReference>
<evidence type="ECO:0000313" key="4">
    <source>
        <dbReference type="EMBL" id="PPE64888.1"/>
    </source>
</evidence>
<feature type="domain" description="Adenylosuccinate lyase C-terminal" evidence="3">
    <location>
        <begin position="363"/>
        <end position="444"/>
    </location>
</feature>
<comment type="caution">
    <text evidence="4">The sequence shown here is derived from an EMBL/GenBank/DDBJ whole genome shotgun (WGS) entry which is preliminary data.</text>
</comment>
<dbReference type="EC" id="5.5.1.2" evidence="2"/>
<reference evidence="4 5" key="1">
    <citation type="submission" date="2018-02" db="EMBL/GenBank/DDBJ databases">
        <title>Reclassifiation of [Polyangium] brachysporum DSM 7029 as Guopingzhaonella breviflexa gen. nov., sp. nov., a member of the family Comamonadaceae.</title>
        <authorList>
            <person name="Tang B."/>
        </authorList>
    </citation>
    <scope>NUCLEOTIDE SEQUENCE [LARGE SCALE GENOMIC DNA]</scope>
    <source>
        <strain evidence="4 5">BCRC 80649</strain>
    </source>
</reference>
<protein>
    <recommendedName>
        <fullName evidence="2">3-carboxy-cis,cis-muconate cycloisomerase</fullName>
        <ecNumber evidence="2">5.5.1.2</ecNumber>
    </recommendedName>
</protein>
<proteinExistence type="inferred from homology"/>
<organism evidence="4 5">
    <name type="scientific">Caldimonas caldifontis</name>
    <dbReference type="NCBI Taxonomy" id="1452508"/>
    <lineage>
        <taxon>Bacteria</taxon>
        <taxon>Pseudomonadati</taxon>
        <taxon>Pseudomonadota</taxon>
        <taxon>Betaproteobacteria</taxon>
        <taxon>Burkholderiales</taxon>
        <taxon>Sphaerotilaceae</taxon>
        <taxon>Caldimonas</taxon>
    </lineage>
</organism>
<evidence type="ECO:0000256" key="2">
    <source>
        <dbReference type="NCBIfam" id="TIGR02426"/>
    </source>
</evidence>
<evidence type="ECO:0000256" key="1">
    <source>
        <dbReference type="ARBA" id="ARBA00034772"/>
    </source>
</evidence>
<evidence type="ECO:0000259" key="3">
    <source>
        <dbReference type="SMART" id="SM00998"/>
    </source>
</evidence>
<accession>A0A2S5SQ62</accession>
<dbReference type="AlphaFoldDB" id="A0A2S5SQ62"/>
<dbReference type="Proteomes" id="UP000238605">
    <property type="component" value="Unassembled WGS sequence"/>
</dbReference>
<dbReference type="InterPro" id="IPR019468">
    <property type="entry name" value="AdenyloSucc_lyase_C"/>
</dbReference>
<name>A0A2S5SQ62_9BURK</name>
<dbReference type="PANTHER" id="PTHR43172:SF2">
    <property type="entry name" value="ADENYLOSUCCINATE LYASE C-TERMINAL DOMAIN-CONTAINING PROTEIN"/>
    <property type="match status" value="1"/>
</dbReference>
<dbReference type="SUPFAM" id="SSF48557">
    <property type="entry name" value="L-aspartase-like"/>
    <property type="match status" value="1"/>
</dbReference>
<dbReference type="Pfam" id="PF00206">
    <property type="entry name" value="Lyase_1"/>
    <property type="match status" value="1"/>
</dbReference>
<dbReference type="PROSITE" id="PS00163">
    <property type="entry name" value="FUMARATE_LYASES"/>
    <property type="match status" value="1"/>
</dbReference>
<dbReference type="InterPro" id="IPR000362">
    <property type="entry name" value="Fumarate_lyase_fam"/>
</dbReference>
<dbReference type="Gene3D" id="1.10.40.30">
    <property type="entry name" value="Fumarase/aspartase (C-terminal domain)"/>
    <property type="match status" value="1"/>
</dbReference>
<sequence>MSAFIFEGFLSTPEVLEVFSEAAVVQAMMDFEAALAQAQADEGLMPAGCAQAIAGVCKADLYDVPALIAESGRAGSLAIPLVKKLTDTVALFDKPAAGYVHWGSTSQDVIDTAMVLVTRRALQLIDRDLTRLNADLLRLARAHAHSPVLARTLMQPAQVVTLGYKLVGWVAPLLRRQARLREAAPRALRLQLGGAVGTLSAMGPKGPAVARRMAEALQLPWSPLAWHTQRDEWVALGSEVGVLCGSLGKMARDLSLMAQGEIAELAEPAGGGRGGSSAMPHKRNPVSSMVALAAATRAPQRVAALLASMPQEHERGLGNWQAELAEWAGLFISAHGAVKALADAAQGLGVDEARMRTNIEALQGLVSAEAVSMLLASTMGKAAAHALMESLTRQALASGRHLRDVTLDAITRDAALAGLHDRLAPLFDIDRAAEPAARIALDQLETLDAEARRLQASPLPS</sequence>
<dbReference type="GO" id="GO:0019619">
    <property type="term" value="P:3,4-dihydroxybenzoate catabolic process"/>
    <property type="evidence" value="ECO:0007669"/>
    <property type="project" value="InterPro"/>
</dbReference>
<keyword evidence="5" id="KW-1185">Reference proteome</keyword>
<dbReference type="InterPro" id="IPR008948">
    <property type="entry name" value="L-Aspartase-like"/>
</dbReference>
<keyword evidence="4" id="KW-0413">Isomerase</keyword>
<dbReference type="NCBIfam" id="TIGR02426">
    <property type="entry name" value="protocat_pcaB"/>
    <property type="match status" value="1"/>
</dbReference>
<dbReference type="InterPro" id="IPR020557">
    <property type="entry name" value="Fumarate_lyase_CS"/>
</dbReference>
<comment type="similarity">
    <text evidence="1">Belongs to the class-II fumarase/aspartase family.</text>
</comment>
<dbReference type="EMBL" id="PSNX01000022">
    <property type="protein sequence ID" value="PPE64888.1"/>
    <property type="molecule type" value="Genomic_DNA"/>
</dbReference>
<evidence type="ECO:0000313" key="5">
    <source>
        <dbReference type="Proteomes" id="UP000238605"/>
    </source>
</evidence>
<dbReference type="GO" id="GO:0047472">
    <property type="term" value="F:3-carboxy-cis,cis-muconate cycloisomerase activity"/>
    <property type="evidence" value="ECO:0007669"/>
    <property type="project" value="UniProtKB-UniRule"/>
</dbReference>
<dbReference type="OrthoDB" id="9768878at2"/>
<dbReference type="GO" id="GO:0016829">
    <property type="term" value="F:lyase activity"/>
    <property type="evidence" value="ECO:0007669"/>
    <property type="project" value="UniProtKB-ARBA"/>
</dbReference>
<dbReference type="InterPro" id="IPR012789">
    <property type="entry name" value="Protocat_PcaB-like"/>
</dbReference>
<dbReference type="Gene3D" id="1.20.200.10">
    <property type="entry name" value="Fumarase/aspartase (Central domain)"/>
    <property type="match status" value="1"/>
</dbReference>